<dbReference type="SMART" id="SM00054">
    <property type="entry name" value="EFh"/>
    <property type="match status" value="2"/>
</dbReference>
<proteinExistence type="predicted"/>
<keyword evidence="1" id="KW-0677">Repeat</keyword>
<comment type="caution">
    <text evidence="4">The sequence shown here is derived from an EMBL/GenBank/DDBJ whole genome shotgun (WGS) entry which is preliminary data.</text>
</comment>
<sequence length="85" mass="9936">MAASTNKSSAVKDDFKNEFRLFDANNDGFIDKDELKLVLKKLLPKFKLPDDEIKRMISNVDRNNDGKIDYREFMESIYPQLSTMQ</sequence>
<dbReference type="CDD" id="cd00051">
    <property type="entry name" value="EFh"/>
    <property type="match status" value="1"/>
</dbReference>
<evidence type="ECO:0000256" key="1">
    <source>
        <dbReference type="ARBA" id="ARBA00022737"/>
    </source>
</evidence>
<reference evidence="4" key="1">
    <citation type="submission" date="2021-02" db="EMBL/GenBank/DDBJ databases">
        <authorList>
            <person name="Nowell W R."/>
        </authorList>
    </citation>
    <scope>NUCLEOTIDE SEQUENCE</scope>
</reference>
<dbReference type="SUPFAM" id="SSF47473">
    <property type="entry name" value="EF-hand"/>
    <property type="match status" value="1"/>
</dbReference>
<name>A0A816M844_9BILA</name>
<dbReference type="InterPro" id="IPR018247">
    <property type="entry name" value="EF_Hand_1_Ca_BS"/>
</dbReference>
<protein>
    <recommendedName>
        <fullName evidence="3">EF-hand domain-containing protein</fullName>
    </recommendedName>
</protein>
<evidence type="ECO:0000259" key="3">
    <source>
        <dbReference type="PROSITE" id="PS50222"/>
    </source>
</evidence>
<organism evidence="4 5">
    <name type="scientific">Rotaria magnacalcarata</name>
    <dbReference type="NCBI Taxonomy" id="392030"/>
    <lineage>
        <taxon>Eukaryota</taxon>
        <taxon>Metazoa</taxon>
        <taxon>Spiralia</taxon>
        <taxon>Gnathifera</taxon>
        <taxon>Rotifera</taxon>
        <taxon>Eurotatoria</taxon>
        <taxon>Bdelloidea</taxon>
        <taxon>Philodinida</taxon>
        <taxon>Philodinidae</taxon>
        <taxon>Rotaria</taxon>
    </lineage>
</organism>
<dbReference type="PROSITE" id="PS00018">
    <property type="entry name" value="EF_HAND_1"/>
    <property type="match status" value="2"/>
</dbReference>
<dbReference type="InterPro" id="IPR002048">
    <property type="entry name" value="EF_hand_dom"/>
</dbReference>
<gene>
    <name evidence="4" type="ORF">WKI299_LOCUS3430</name>
</gene>
<dbReference type="InterPro" id="IPR050145">
    <property type="entry name" value="Centrin_CML-like"/>
</dbReference>
<dbReference type="PANTHER" id="PTHR23050">
    <property type="entry name" value="CALCIUM BINDING PROTEIN"/>
    <property type="match status" value="1"/>
</dbReference>
<dbReference type="FunFam" id="1.10.238.10:FF:000003">
    <property type="entry name" value="Calmodulin A"/>
    <property type="match status" value="1"/>
</dbReference>
<feature type="domain" description="EF-hand" evidence="3">
    <location>
        <begin position="10"/>
        <end position="45"/>
    </location>
</feature>
<dbReference type="Proteomes" id="UP000663856">
    <property type="component" value="Unassembled WGS sequence"/>
</dbReference>
<feature type="domain" description="EF-hand" evidence="3">
    <location>
        <begin position="48"/>
        <end position="83"/>
    </location>
</feature>
<dbReference type="PROSITE" id="PS50222">
    <property type="entry name" value="EF_HAND_2"/>
    <property type="match status" value="2"/>
</dbReference>
<evidence type="ECO:0000313" key="5">
    <source>
        <dbReference type="Proteomes" id="UP000663856"/>
    </source>
</evidence>
<dbReference type="AlphaFoldDB" id="A0A816M844"/>
<dbReference type="GO" id="GO:0005509">
    <property type="term" value="F:calcium ion binding"/>
    <property type="evidence" value="ECO:0007669"/>
    <property type="project" value="InterPro"/>
</dbReference>
<evidence type="ECO:0000313" key="4">
    <source>
        <dbReference type="EMBL" id="CAF1973515.1"/>
    </source>
</evidence>
<accession>A0A816M844</accession>
<dbReference type="EMBL" id="CAJNRF010000656">
    <property type="protein sequence ID" value="CAF1973515.1"/>
    <property type="molecule type" value="Genomic_DNA"/>
</dbReference>
<keyword evidence="2" id="KW-0106">Calcium</keyword>
<dbReference type="Gene3D" id="1.10.238.10">
    <property type="entry name" value="EF-hand"/>
    <property type="match status" value="1"/>
</dbReference>
<dbReference type="InterPro" id="IPR011992">
    <property type="entry name" value="EF-hand-dom_pair"/>
</dbReference>
<evidence type="ECO:0000256" key="2">
    <source>
        <dbReference type="ARBA" id="ARBA00022837"/>
    </source>
</evidence>
<dbReference type="Pfam" id="PF13499">
    <property type="entry name" value="EF-hand_7"/>
    <property type="match status" value="1"/>
</dbReference>